<comment type="caution">
    <text evidence="1">The sequence shown here is derived from an EMBL/GenBank/DDBJ whole genome shotgun (WGS) entry which is preliminary data.</text>
</comment>
<dbReference type="EMBL" id="SRLO01000122">
    <property type="protein sequence ID" value="TNN73699.1"/>
    <property type="molecule type" value="Genomic_DNA"/>
</dbReference>
<organism evidence="1 2">
    <name type="scientific">Liparis tanakae</name>
    <name type="common">Tanaka's snailfish</name>
    <dbReference type="NCBI Taxonomy" id="230148"/>
    <lineage>
        <taxon>Eukaryota</taxon>
        <taxon>Metazoa</taxon>
        <taxon>Chordata</taxon>
        <taxon>Craniata</taxon>
        <taxon>Vertebrata</taxon>
        <taxon>Euteleostomi</taxon>
        <taxon>Actinopterygii</taxon>
        <taxon>Neopterygii</taxon>
        <taxon>Teleostei</taxon>
        <taxon>Neoteleostei</taxon>
        <taxon>Acanthomorphata</taxon>
        <taxon>Eupercaria</taxon>
        <taxon>Perciformes</taxon>
        <taxon>Cottioidei</taxon>
        <taxon>Cottales</taxon>
        <taxon>Liparidae</taxon>
        <taxon>Liparis</taxon>
    </lineage>
</organism>
<evidence type="ECO:0000313" key="1">
    <source>
        <dbReference type="EMBL" id="TNN73699.1"/>
    </source>
</evidence>
<evidence type="ECO:0000313" key="2">
    <source>
        <dbReference type="Proteomes" id="UP000314294"/>
    </source>
</evidence>
<sequence>MPRSYSRLTSRPRPDWLFEAKGAERRGRGAGRKHPRAAEMCVSLRASCHNSSTGRCGSRSSDLRELLPLDSAAQCDETEVEAARYRQAQTPGVEVHG</sequence>
<name>A0A4Z2I6L0_9TELE</name>
<protein>
    <submittedName>
        <fullName evidence="1">Uncharacterized protein</fullName>
    </submittedName>
</protein>
<dbReference type="AlphaFoldDB" id="A0A4Z2I6L0"/>
<dbReference type="Proteomes" id="UP000314294">
    <property type="component" value="Unassembled WGS sequence"/>
</dbReference>
<keyword evidence="2" id="KW-1185">Reference proteome</keyword>
<reference evidence="1 2" key="1">
    <citation type="submission" date="2019-03" db="EMBL/GenBank/DDBJ databases">
        <title>First draft genome of Liparis tanakae, snailfish: a comprehensive survey of snailfish specific genes.</title>
        <authorList>
            <person name="Kim W."/>
            <person name="Song I."/>
            <person name="Jeong J.-H."/>
            <person name="Kim D."/>
            <person name="Kim S."/>
            <person name="Ryu S."/>
            <person name="Song J.Y."/>
            <person name="Lee S.K."/>
        </authorList>
    </citation>
    <scope>NUCLEOTIDE SEQUENCE [LARGE SCALE GENOMIC DNA]</scope>
    <source>
        <tissue evidence="1">Muscle</tissue>
    </source>
</reference>
<accession>A0A4Z2I6L0</accession>
<gene>
    <name evidence="1" type="ORF">EYF80_016079</name>
</gene>
<proteinExistence type="predicted"/>